<dbReference type="AlphaFoldDB" id="A0A4R2GHD5"/>
<organism evidence="1 2">
    <name type="scientific">Camelimonas lactis</name>
    <dbReference type="NCBI Taxonomy" id="659006"/>
    <lineage>
        <taxon>Bacteria</taxon>
        <taxon>Pseudomonadati</taxon>
        <taxon>Pseudomonadota</taxon>
        <taxon>Alphaproteobacteria</taxon>
        <taxon>Hyphomicrobiales</taxon>
        <taxon>Chelatococcaceae</taxon>
        <taxon>Camelimonas</taxon>
    </lineage>
</organism>
<dbReference type="EMBL" id="SLWL01000032">
    <property type="protein sequence ID" value="TCO07531.1"/>
    <property type="molecule type" value="Genomic_DNA"/>
</dbReference>
<evidence type="ECO:0000313" key="1">
    <source>
        <dbReference type="EMBL" id="TCO07531.1"/>
    </source>
</evidence>
<name>A0A4R2GHD5_9HYPH</name>
<reference evidence="1 2" key="1">
    <citation type="submission" date="2019-03" db="EMBL/GenBank/DDBJ databases">
        <title>Genomic Encyclopedia of Type Strains, Phase IV (KMG-IV): sequencing the most valuable type-strain genomes for metagenomic binning, comparative biology and taxonomic classification.</title>
        <authorList>
            <person name="Goeker M."/>
        </authorList>
    </citation>
    <scope>NUCLEOTIDE SEQUENCE [LARGE SCALE GENOMIC DNA]</scope>
    <source>
        <strain evidence="1 2">DSM 22958</strain>
    </source>
</reference>
<dbReference type="OrthoDB" id="8481223at2"/>
<protein>
    <submittedName>
        <fullName evidence="1">Uncharacterized protein</fullName>
    </submittedName>
</protein>
<keyword evidence="2" id="KW-1185">Reference proteome</keyword>
<comment type="caution">
    <text evidence="1">The sequence shown here is derived from an EMBL/GenBank/DDBJ whole genome shotgun (WGS) entry which is preliminary data.</text>
</comment>
<sequence>MIFGEDGKKQPKVEWQVAGAWKLAWIQDRRGTDKDWAGTGRYLNVVRTEGPGCGPGGNATDFPITSALSDRQILTAFVHAVSAVTGQAIPDK</sequence>
<gene>
    <name evidence="1" type="ORF">EV666_13212</name>
</gene>
<accession>A0A4R2GHD5</accession>
<dbReference type="RefSeq" id="WP_132010897.1">
    <property type="nucleotide sequence ID" value="NZ_SLWL01000032.1"/>
</dbReference>
<proteinExistence type="predicted"/>
<dbReference type="Proteomes" id="UP000294881">
    <property type="component" value="Unassembled WGS sequence"/>
</dbReference>
<evidence type="ECO:0000313" key="2">
    <source>
        <dbReference type="Proteomes" id="UP000294881"/>
    </source>
</evidence>